<comment type="caution">
    <text evidence="2">The sequence shown here is derived from an EMBL/GenBank/DDBJ whole genome shotgun (WGS) entry which is preliminary data.</text>
</comment>
<protein>
    <submittedName>
        <fullName evidence="2">Uncharacterized protein</fullName>
    </submittedName>
</protein>
<organism evidence="2 3">
    <name type="scientific">Eumeta variegata</name>
    <name type="common">Bagworm moth</name>
    <name type="synonym">Eumeta japonica</name>
    <dbReference type="NCBI Taxonomy" id="151549"/>
    <lineage>
        <taxon>Eukaryota</taxon>
        <taxon>Metazoa</taxon>
        <taxon>Ecdysozoa</taxon>
        <taxon>Arthropoda</taxon>
        <taxon>Hexapoda</taxon>
        <taxon>Insecta</taxon>
        <taxon>Pterygota</taxon>
        <taxon>Neoptera</taxon>
        <taxon>Endopterygota</taxon>
        <taxon>Lepidoptera</taxon>
        <taxon>Glossata</taxon>
        <taxon>Ditrysia</taxon>
        <taxon>Tineoidea</taxon>
        <taxon>Psychidae</taxon>
        <taxon>Oiketicinae</taxon>
        <taxon>Eumeta</taxon>
    </lineage>
</organism>
<gene>
    <name evidence="2" type="ORF">EVAR_63794_1</name>
</gene>
<dbReference type="Proteomes" id="UP000299102">
    <property type="component" value="Unassembled WGS sequence"/>
</dbReference>
<feature type="compositionally biased region" description="Basic residues" evidence="1">
    <location>
        <begin position="361"/>
        <end position="374"/>
    </location>
</feature>
<evidence type="ECO:0000256" key="1">
    <source>
        <dbReference type="SAM" id="MobiDB-lite"/>
    </source>
</evidence>
<keyword evidence="3" id="KW-1185">Reference proteome</keyword>
<evidence type="ECO:0000313" key="3">
    <source>
        <dbReference type="Proteomes" id="UP000299102"/>
    </source>
</evidence>
<evidence type="ECO:0000313" key="2">
    <source>
        <dbReference type="EMBL" id="GBP89269.1"/>
    </source>
</evidence>
<sequence>MSYVAGHPAGVDECLFVWFVRAPWSVFAEVAGTYFLCSRRFAHGGVYIVEGRRDVLCIYDSAELSARGRESFLGQVKGESIFEPRDTRSDFEEETGRSWADLGEWRSRVLELDEQDLIRIRTVRRGLYGSQRWLHLRGDQVQLLALSKIELLSLSSVSILDEHFTSKGCGFAERHKFYVTIQGSEENYTHCQFSNLEEAILNEFVIEMIAGHERDKLFTQNIKELTLTKAVDLAESIRCARMGAVVAPENERLPLFHNTLLTIHSNRVAVDTGANTSPVYIARATRTRRATRATRAARTGNATAKAGGHTEDFSHDTRVGGLDNIREYARSLFRRRAAVAVYKTTRSYTGERNETAACAHRGPRRQPGRVRRAPHSPPLLG</sequence>
<feature type="region of interest" description="Disordered" evidence="1">
    <location>
        <begin position="286"/>
        <end position="312"/>
    </location>
</feature>
<feature type="region of interest" description="Disordered" evidence="1">
    <location>
        <begin position="349"/>
        <end position="381"/>
    </location>
</feature>
<name>A0A4C1ZQQ7_EUMVA</name>
<dbReference type="AlphaFoldDB" id="A0A4C1ZQQ7"/>
<dbReference type="OrthoDB" id="6772952at2759"/>
<feature type="compositionally biased region" description="Low complexity" evidence="1">
    <location>
        <begin position="293"/>
        <end position="307"/>
    </location>
</feature>
<proteinExistence type="predicted"/>
<accession>A0A4C1ZQQ7</accession>
<reference evidence="2 3" key="1">
    <citation type="journal article" date="2019" name="Commun. Biol.">
        <title>The bagworm genome reveals a unique fibroin gene that provides high tensile strength.</title>
        <authorList>
            <person name="Kono N."/>
            <person name="Nakamura H."/>
            <person name="Ohtoshi R."/>
            <person name="Tomita M."/>
            <person name="Numata K."/>
            <person name="Arakawa K."/>
        </authorList>
    </citation>
    <scope>NUCLEOTIDE SEQUENCE [LARGE SCALE GENOMIC DNA]</scope>
</reference>
<dbReference type="EMBL" id="BGZK01001988">
    <property type="protein sequence ID" value="GBP89269.1"/>
    <property type="molecule type" value="Genomic_DNA"/>
</dbReference>